<dbReference type="Proteomes" id="UP000751190">
    <property type="component" value="Unassembled WGS sequence"/>
</dbReference>
<dbReference type="OrthoDB" id="10662579at2759"/>
<feature type="compositionally biased region" description="Gly residues" evidence="2">
    <location>
        <begin position="558"/>
        <end position="568"/>
    </location>
</feature>
<keyword evidence="1" id="KW-0175">Coiled coil</keyword>
<evidence type="ECO:0000256" key="1">
    <source>
        <dbReference type="SAM" id="Coils"/>
    </source>
</evidence>
<dbReference type="AlphaFoldDB" id="A0A8J5XVZ9"/>
<evidence type="ECO:0000256" key="2">
    <source>
        <dbReference type="SAM" id="MobiDB-lite"/>
    </source>
</evidence>
<reference evidence="3" key="1">
    <citation type="submission" date="2021-05" db="EMBL/GenBank/DDBJ databases">
        <title>The genome of the haptophyte Pavlova lutheri (Diacronema luteri, Pavlovales) - a model for lipid biosynthesis in eukaryotic algae.</title>
        <authorList>
            <person name="Hulatt C.J."/>
            <person name="Posewitz M.C."/>
        </authorList>
    </citation>
    <scope>NUCLEOTIDE SEQUENCE</scope>
    <source>
        <strain evidence="3">NIVA-4/92</strain>
    </source>
</reference>
<organism evidence="3 4">
    <name type="scientific">Diacronema lutheri</name>
    <name type="common">Unicellular marine alga</name>
    <name type="synonym">Monochrysis lutheri</name>
    <dbReference type="NCBI Taxonomy" id="2081491"/>
    <lineage>
        <taxon>Eukaryota</taxon>
        <taxon>Haptista</taxon>
        <taxon>Haptophyta</taxon>
        <taxon>Pavlovophyceae</taxon>
        <taxon>Pavlovales</taxon>
        <taxon>Pavlovaceae</taxon>
        <taxon>Diacronema</taxon>
    </lineage>
</organism>
<evidence type="ECO:0000313" key="3">
    <source>
        <dbReference type="EMBL" id="KAG8466495.1"/>
    </source>
</evidence>
<feature type="coiled-coil region" evidence="1">
    <location>
        <begin position="376"/>
        <end position="403"/>
    </location>
</feature>
<comment type="caution">
    <text evidence="3">The sequence shown here is derived from an EMBL/GenBank/DDBJ whole genome shotgun (WGS) entry which is preliminary data.</text>
</comment>
<accession>A0A8J5XVZ9</accession>
<protein>
    <submittedName>
        <fullName evidence="3">Uncharacterized protein</fullName>
    </submittedName>
</protein>
<gene>
    <name evidence="3" type="ORF">KFE25_002251</name>
</gene>
<feature type="region of interest" description="Disordered" evidence="2">
    <location>
        <begin position="686"/>
        <end position="723"/>
    </location>
</feature>
<proteinExistence type="predicted"/>
<feature type="coiled-coil region" evidence="1">
    <location>
        <begin position="192"/>
        <end position="219"/>
    </location>
</feature>
<dbReference type="EMBL" id="JAGTXO010000008">
    <property type="protein sequence ID" value="KAG8466495.1"/>
    <property type="molecule type" value="Genomic_DNA"/>
</dbReference>
<name>A0A8J5XVZ9_DIALT</name>
<feature type="compositionally biased region" description="Low complexity" evidence="2">
    <location>
        <begin position="662"/>
        <end position="672"/>
    </location>
</feature>
<keyword evidence="4" id="KW-1185">Reference proteome</keyword>
<feature type="coiled-coil region" evidence="1">
    <location>
        <begin position="55"/>
        <end position="89"/>
    </location>
</feature>
<feature type="region of interest" description="Disordered" evidence="2">
    <location>
        <begin position="550"/>
        <end position="672"/>
    </location>
</feature>
<sequence length="749" mass="75858">MEDVESLKRALFDVQTRNFVLENQVADLAGGQEGSRIHEELLATRESLVRRDEELQACERKLGGSKEEVRQLKQLLVKARGTIGALEARASASDAEAVAAADELHASRADADALRKTCAAATSGARRAVCGTEALCAALADADAEFAALLAAHVGYASEIEATKQTARRTAAHGSAALSDATGEVARLRVDGSKLRGRVAALDAELARLREQLRVREREGAATAAAAANGAAAAAVLEVQLSAAREQGSEAAAQLARAHAELDARALALAERNAELERARALGEAATRRRAAADADSVRREQRCAALEAQLAVALSDASAARAALDAARSAALGAELGSAAAMRAVVVDFAQVDVALGAADARARAELAGALARGAAEAAEREREAAARVRALEAELGRTRAELGASDRRLADATLKLGASAKAALQVRALQAHVSDLSDKLAKKAAMCERLLKRAAPATAAGAAAGGADAADAADGGTPRALPAAVDCAPCDARARASSSELAADPPSAGAARRPASRARELCGHAELCGKENLPTSARELCGKDNFPTSARAPCGGAAGDGGGGGGDDGDDDARAPYAASRAPSVPRSSSRSRSGPLHRPSFQPAGRRTSGALALPARQSDRSVLTPRAGPPCPAPGARLTPARRAGGSCASSDVGRGATGPHAGGACPPAAPALPGACAVADGCAPADARAPSREEPEPANDGAEAPARERRKSGVKLVPSRYLDLGVSAARGAGVNVTTRSASRR</sequence>
<feature type="compositionally biased region" description="Low complexity" evidence="2">
    <location>
        <begin position="577"/>
        <end position="603"/>
    </location>
</feature>
<evidence type="ECO:0000313" key="4">
    <source>
        <dbReference type="Proteomes" id="UP000751190"/>
    </source>
</evidence>